<dbReference type="eggNOG" id="COG1396">
    <property type="taxonomic scope" value="Bacteria"/>
</dbReference>
<dbReference type="EMBL" id="ACRE02000050">
    <property type="protein sequence ID" value="EGE38117.1"/>
    <property type="molecule type" value="Genomic_DNA"/>
</dbReference>
<dbReference type="Pfam" id="PF13560">
    <property type="entry name" value="HTH_31"/>
    <property type="match status" value="1"/>
</dbReference>
<organism evidence="2 3">
    <name type="scientific">Actinomyces viscosus C505</name>
    <dbReference type="NCBI Taxonomy" id="562973"/>
    <lineage>
        <taxon>Bacteria</taxon>
        <taxon>Bacillati</taxon>
        <taxon>Actinomycetota</taxon>
        <taxon>Actinomycetes</taxon>
        <taxon>Actinomycetales</taxon>
        <taxon>Actinomycetaceae</taxon>
        <taxon>Actinomyces</taxon>
    </lineage>
</organism>
<dbReference type="HOGENOM" id="CLU_066192_36_0_11"/>
<dbReference type="PROSITE" id="PS50943">
    <property type="entry name" value="HTH_CROC1"/>
    <property type="match status" value="1"/>
</dbReference>
<feature type="domain" description="HTH cro/C1-type" evidence="1">
    <location>
        <begin position="37"/>
        <end position="97"/>
    </location>
</feature>
<reference evidence="2 3" key="2">
    <citation type="submission" date="2011-10" db="EMBL/GenBank/DDBJ databases">
        <title>The Genome Sequence of Actinomyces viscosus C505.</title>
        <authorList>
            <consortium name="The Broad Institute Genome Sequencing Platform"/>
            <consortium name="The Broad Institute Genome Sequencing Center for Infectious Disease"/>
            <person name="Earl A."/>
            <person name="Ward D."/>
            <person name="Feldgarden M."/>
            <person name="Gevers D."/>
            <person name="Sibley C.D."/>
            <person name="Field T.R."/>
            <person name="Grinwis M."/>
            <person name="Eshaghurshan C.S."/>
            <person name="Surette M.G."/>
            <person name="Young S.K."/>
            <person name="Zeng Q."/>
            <person name="Gargeya S."/>
            <person name="Fitzgerald M."/>
            <person name="Haas B."/>
            <person name="Abouelleil A."/>
            <person name="Alvarado L."/>
            <person name="Arachchi H.M."/>
            <person name="Berlin A."/>
            <person name="Brown A."/>
            <person name="Chapman S.B."/>
            <person name="Chen Z."/>
            <person name="Dunbar C."/>
            <person name="Freedman E."/>
            <person name="Gearin G."/>
            <person name="Goldberg J."/>
            <person name="Griggs A."/>
            <person name="Gujja S."/>
            <person name="Heiman D."/>
            <person name="Howarth C."/>
            <person name="Larson L."/>
            <person name="Lui A."/>
            <person name="MacDonald P.J.P."/>
            <person name="Montmayeur A."/>
            <person name="Murphy C."/>
            <person name="Neiman D."/>
            <person name="Pearson M."/>
            <person name="Priest M."/>
            <person name="Roberts A."/>
            <person name="Saif S."/>
            <person name="Shea T."/>
            <person name="Shenoy N."/>
            <person name="Sisk P."/>
            <person name="Stolte C."/>
            <person name="Sykes S."/>
            <person name="Wortman J."/>
            <person name="Nusbaum C."/>
            <person name="Birren B."/>
        </authorList>
    </citation>
    <scope>NUCLEOTIDE SEQUENCE [LARGE SCALE GENOMIC DNA]</scope>
    <source>
        <strain evidence="2 3">C505</strain>
    </source>
</reference>
<accession>F2UY16</accession>
<dbReference type="SMART" id="SM00530">
    <property type="entry name" value="HTH_XRE"/>
    <property type="match status" value="1"/>
</dbReference>
<reference evidence="3" key="1">
    <citation type="submission" date="2010-02" db="EMBL/GenBank/DDBJ databases">
        <title>The Genome Sequence of Prevotella oris strain C735.</title>
        <authorList>
            <consortium name="The Broad Institute Genome Sequencing Platform"/>
            <person name="Ward D."/>
            <person name="Feldgarden M."/>
            <person name="Earl A."/>
            <person name="Young S.K."/>
            <person name="Zeng Q."/>
            <person name="Koehrsen M."/>
            <person name="Alvarado L."/>
            <person name="Berlin A."/>
            <person name="Bochicchio J."/>
            <person name="Borenstein D."/>
            <person name="Chapman S.B."/>
            <person name="Chen Z."/>
            <person name="Engels R."/>
            <person name="Freedman E."/>
            <person name="Gellesch M."/>
            <person name="Goldberg J."/>
            <person name="Griggs A."/>
            <person name="Gujja S."/>
            <person name="Heilman E."/>
            <person name="Heiman D."/>
            <person name="Hepburn T."/>
            <person name="Howarth C."/>
            <person name="Jen D."/>
            <person name="Larson L."/>
            <person name="Mehta T."/>
            <person name="Park D."/>
            <person name="Pearson M."/>
            <person name="Roberts A."/>
            <person name="Saif S."/>
            <person name="Shea T."/>
            <person name="Shenoy N."/>
            <person name="Sisk P."/>
            <person name="Stolte C."/>
            <person name="Sykes S."/>
            <person name="Thomson T."/>
            <person name="Walk T."/>
            <person name="White J."/>
            <person name="Yandava C."/>
            <person name="Sibley C.D."/>
            <person name="Field T.R."/>
            <person name="Grinwis M."/>
            <person name="Eshaghurshan C.S."/>
            <person name="Surette M.G."/>
            <person name="Haas B."/>
            <person name="Nusbaum C."/>
            <person name="Birren B."/>
        </authorList>
    </citation>
    <scope>NUCLEOTIDE SEQUENCE [LARGE SCALE GENOMIC DNA]</scope>
    <source>
        <strain evidence="3">C505</strain>
    </source>
</reference>
<sequence length="103" mass="11340">MVVPSWCPLDAGAVRDSSSTSQDEQWWPIARQLGLRLQRARIAKGLSQEALAHAAGISSYTYQKFEKGESRPGTPMNPRLRTLIALATALDMQVEELVGELSE</sequence>
<evidence type="ECO:0000313" key="3">
    <source>
        <dbReference type="Proteomes" id="UP000004668"/>
    </source>
</evidence>
<protein>
    <recommendedName>
        <fullName evidence="1">HTH cro/C1-type domain-containing protein</fullName>
    </recommendedName>
</protein>
<proteinExistence type="predicted"/>
<dbReference type="AlphaFoldDB" id="F2UY16"/>
<evidence type="ECO:0000259" key="1">
    <source>
        <dbReference type="PROSITE" id="PS50943"/>
    </source>
</evidence>
<dbReference type="GO" id="GO:0003677">
    <property type="term" value="F:DNA binding"/>
    <property type="evidence" value="ECO:0007669"/>
    <property type="project" value="InterPro"/>
</dbReference>
<gene>
    <name evidence="2" type="ORF">HMPREF0059_00970</name>
</gene>
<dbReference type="InterPro" id="IPR001387">
    <property type="entry name" value="Cro/C1-type_HTH"/>
</dbReference>
<evidence type="ECO:0000313" key="2">
    <source>
        <dbReference type="EMBL" id="EGE38117.1"/>
    </source>
</evidence>
<dbReference type="Gene3D" id="1.10.260.40">
    <property type="entry name" value="lambda repressor-like DNA-binding domains"/>
    <property type="match status" value="1"/>
</dbReference>
<dbReference type="CDD" id="cd00093">
    <property type="entry name" value="HTH_XRE"/>
    <property type="match status" value="1"/>
</dbReference>
<dbReference type="InterPro" id="IPR010982">
    <property type="entry name" value="Lambda_DNA-bd_dom_sf"/>
</dbReference>
<dbReference type="SUPFAM" id="SSF47413">
    <property type="entry name" value="lambda repressor-like DNA-binding domains"/>
    <property type="match status" value="1"/>
</dbReference>
<name>F2UY16_ACTVI</name>
<comment type="caution">
    <text evidence="2">The sequence shown here is derived from an EMBL/GenBank/DDBJ whole genome shotgun (WGS) entry which is preliminary data.</text>
</comment>
<dbReference type="Proteomes" id="UP000004668">
    <property type="component" value="Unassembled WGS sequence"/>
</dbReference>